<dbReference type="KEGG" id="amur:ADH66_15575"/>
<sequence>MSNSERASYIRGLMDGMELDPNAKETKIFNAIMELLSELCTSVDELEDEVDGIADQLDEVDEDLGTLESEYYGIDKDSCGCGGHHHQGGCGCGHHHAEFEVICPSCGETIGLTEEMLDEDSMVCPNCGETLEFDFDEDEEETEPEEEPGKDIGE</sequence>
<dbReference type="AlphaFoldDB" id="A0A1Z2XU54"/>
<evidence type="ECO:0000313" key="6">
    <source>
        <dbReference type="Proteomes" id="UP000596035"/>
    </source>
</evidence>
<dbReference type="RefSeq" id="WP_066538927.1">
    <property type="nucleotide sequence ID" value="NZ_CAQWLO010000015.1"/>
</dbReference>
<reference evidence="4 6" key="3">
    <citation type="submission" date="2020-11" db="EMBL/GenBank/DDBJ databases">
        <title>Closed and high quality bacterial genomes of the OMM12 community.</title>
        <authorList>
            <person name="Marbouty M."/>
            <person name="Lamy-Besnier Q."/>
            <person name="Debarbieux L."/>
            <person name="Koszul R."/>
        </authorList>
    </citation>
    <scope>NUCLEOTIDE SEQUENCE [LARGE SCALE GENOMIC DNA]</scope>
    <source>
        <strain evidence="4 6">KB18</strain>
    </source>
</reference>
<evidence type="ECO:0000256" key="2">
    <source>
        <dbReference type="SAM" id="MobiDB-lite"/>
    </source>
</evidence>
<protein>
    <recommendedName>
        <fullName evidence="7">Zinc ribbon domain-containing protein</fullName>
    </recommendedName>
</protein>
<dbReference type="Proteomes" id="UP000596035">
    <property type="component" value="Chromosome"/>
</dbReference>
<evidence type="ECO:0000256" key="1">
    <source>
        <dbReference type="SAM" id="Coils"/>
    </source>
</evidence>
<reference evidence="5" key="2">
    <citation type="submission" date="2017-05" db="EMBL/GenBank/DDBJ databases">
        <title>Improved OligoMM genomes.</title>
        <authorList>
            <person name="Garzetti D."/>
        </authorList>
    </citation>
    <scope>NUCLEOTIDE SEQUENCE [LARGE SCALE GENOMIC DNA]</scope>
    <source>
        <strain evidence="5">KB18</strain>
    </source>
</reference>
<feature type="region of interest" description="Disordered" evidence="2">
    <location>
        <begin position="133"/>
        <end position="154"/>
    </location>
</feature>
<evidence type="ECO:0000313" key="3">
    <source>
        <dbReference type="EMBL" id="ASB41950.1"/>
    </source>
</evidence>
<reference evidence="3" key="1">
    <citation type="journal article" date="2017" name="Genome Announc.">
        <title>High-Quality Whole-Genome Sequences of the Oligo-Mouse-Microbiota Bacterial Community.</title>
        <authorList>
            <person name="Garzetti D."/>
            <person name="Brugiroux S."/>
            <person name="Bunk B."/>
            <person name="Pukall R."/>
            <person name="McCoy K.D."/>
            <person name="Macpherson A.J."/>
            <person name="Stecher B."/>
        </authorList>
    </citation>
    <scope>NUCLEOTIDE SEQUENCE</scope>
    <source>
        <strain evidence="3">KB18</strain>
    </source>
</reference>
<keyword evidence="1" id="KW-0175">Coiled coil</keyword>
<dbReference type="EMBL" id="CP021422">
    <property type="protein sequence ID" value="ASB41950.1"/>
    <property type="molecule type" value="Genomic_DNA"/>
</dbReference>
<name>A0A1Z2XU54_9FIRM</name>
<accession>A0A1Z2XU54</accession>
<organism evidence="4 6">
    <name type="scientific">Acutalibacter muris</name>
    <dbReference type="NCBI Taxonomy" id="1796620"/>
    <lineage>
        <taxon>Bacteria</taxon>
        <taxon>Bacillati</taxon>
        <taxon>Bacillota</taxon>
        <taxon>Clostridia</taxon>
        <taxon>Eubacteriales</taxon>
        <taxon>Acutalibacteraceae</taxon>
        <taxon>Acutalibacter</taxon>
    </lineage>
</organism>
<dbReference type="NCBIfam" id="NF045650">
    <property type="entry name" value="CD1247_Nterm"/>
    <property type="match status" value="1"/>
</dbReference>
<feature type="compositionally biased region" description="Acidic residues" evidence="2">
    <location>
        <begin position="133"/>
        <end position="146"/>
    </location>
</feature>
<evidence type="ECO:0000313" key="4">
    <source>
        <dbReference type="EMBL" id="QQR31216.1"/>
    </source>
</evidence>
<evidence type="ECO:0008006" key="7">
    <source>
        <dbReference type="Google" id="ProtNLM"/>
    </source>
</evidence>
<dbReference type="InterPro" id="IPR054688">
    <property type="entry name" value="CD1247_N"/>
</dbReference>
<gene>
    <name evidence="3" type="ORF">ADH66_15575</name>
    <name evidence="4" type="ORF">I5Q82_05950</name>
</gene>
<evidence type="ECO:0000313" key="5">
    <source>
        <dbReference type="Proteomes" id="UP000196710"/>
    </source>
</evidence>
<keyword evidence="5" id="KW-1185">Reference proteome</keyword>
<feature type="coiled-coil region" evidence="1">
    <location>
        <begin position="36"/>
        <end position="63"/>
    </location>
</feature>
<proteinExistence type="predicted"/>
<dbReference type="Proteomes" id="UP000196710">
    <property type="component" value="Chromosome"/>
</dbReference>
<dbReference type="EMBL" id="CP065321">
    <property type="protein sequence ID" value="QQR31216.1"/>
    <property type="molecule type" value="Genomic_DNA"/>
</dbReference>